<organism evidence="3 4">
    <name type="scientific">Thioalkalicoccus limnaeus</name>
    <dbReference type="NCBI Taxonomy" id="120681"/>
    <lineage>
        <taxon>Bacteria</taxon>
        <taxon>Pseudomonadati</taxon>
        <taxon>Pseudomonadota</taxon>
        <taxon>Gammaproteobacteria</taxon>
        <taxon>Chromatiales</taxon>
        <taxon>Chromatiaceae</taxon>
        <taxon>Thioalkalicoccus</taxon>
    </lineage>
</organism>
<dbReference type="NCBIfam" id="TIGR02532">
    <property type="entry name" value="IV_pilin_GFxxxE"/>
    <property type="match status" value="1"/>
</dbReference>
<protein>
    <submittedName>
        <fullName evidence="3">Type IV pilin protein</fullName>
    </submittedName>
</protein>
<feature type="region of interest" description="Disordered" evidence="1">
    <location>
        <begin position="70"/>
        <end position="91"/>
    </location>
</feature>
<dbReference type="InterPro" id="IPR045584">
    <property type="entry name" value="Pilin-like"/>
</dbReference>
<dbReference type="PROSITE" id="PS00409">
    <property type="entry name" value="PROKAR_NTER_METHYL"/>
    <property type="match status" value="1"/>
</dbReference>
<dbReference type="RefSeq" id="WP_369668604.1">
    <property type="nucleotide sequence ID" value="NZ_JBDKXB010000051.1"/>
</dbReference>
<evidence type="ECO:0000313" key="3">
    <source>
        <dbReference type="EMBL" id="MEY6434224.1"/>
    </source>
</evidence>
<keyword evidence="2" id="KW-0812">Transmembrane</keyword>
<keyword evidence="2" id="KW-0472">Membrane</keyword>
<evidence type="ECO:0000256" key="1">
    <source>
        <dbReference type="SAM" id="MobiDB-lite"/>
    </source>
</evidence>
<dbReference type="PANTHER" id="PTHR30093:SF47">
    <property type="entry name" value="TYPE IV PILUS NON-CORE MINOR PILIN PILE"/>
    <property type="match status" value="1"/>
</dbReference>
<feature type="transmembrane region" description="Helical" evidence="2">
    <location>
        <begin position="12"/>
        <end position="30"/>
    </location>
</feature>
<dbReference type="EMBL" id="JBDKXB010000051">
    <property type="protein sequence ID" value="MEY6434224.1"/>
    <property type="molecule type" value="Genomic_DNA"/>
</dbReference>
<evidence type="ECO:0000256" key="2">
    <source>
        <dbReference type="SAM" id="Phobius"/>
    </source>
</evidence>
<dbReference type="SUPFAM" id="SSF54523">
    <property type="entry name" value="Pili subunits"/>
    <property type="match status" value="1"/>
</dbReference>
<dbReference type="Pfam" id="PF16732">
    <property type="entry name" value="ComP_DUS"/>
    <property type="match status" value="1"/>
</dbReference>
<dbReference type="Pfam" id="PF07963">
    <property type="entry name" value="N_methyl"/>
    <property type="match status" value="1"/>
</dbReference>
<dbReference type="Gene3D" id="3.30.700.10">
    <property type="entry name" value="Glycoprotein, Type 4 Pilin"/>
    <property type="match status" value="1"/>
</dbReference>
<dbReference type="InterPro" id="IPR031982">
    <property type="entry name" value="PilE-like"/>
</dbReference>
<keyword evidence="4" id="KW-1185">Reference proteome</keyword>
<name>A0ABV4BJT2_9GAMM</name>
<proteinExistence type="predicted"/>
<dbReference type="InterPro" id="IPR012902">
    <property type="entry name" value="N_methyl_site"/>
</dbReference>
<gene>
    <name evidence="3" type="ORF">ABC977_17650</name>
</gene>
<keyword evidence="2" id="KW-1133">Transmembrane helix</keyword>
<dbReference type="PANTHER" id="PTHR30093">
    <property type="entry name" value="GENERAL SECRETION PATHWAY PROTEIN G"/>
    <property type="match status" value="1"/>
</dbReference>
<comment type="caution">
    <text evidence="3">The sequence shown here is derived from an EMBL/GenBank/DDBJ whole genome shotgun (WGS) entry which is preliminary data.</text>
</comment>
<sequence>MARSRGFTLLELMIVVAIVGILAAIAYPSYQDHIRKARRADAQAALLELAQFMERHYTLNNSYLCPQETGACKDRKNNQPPKLPFDKSPKDGDAEYYTLGFDGNPTANSFTLQATPKGAMAGDPCGTLTITNTGVRGVGEDSTLAVDLCWRR</sequence>
<accession>A0ABV4BJT2</accession>
<reference evidence="3 4" key="1">
    <citation type="submission" date="2024-05" db="EMBL/GenBank/DDBJ databases">
        <title>Genome Sequence and Characterization of the New Strain Purple Sulfur Bacterium of Genus Thioalkalicoccus.</title>
        <authorList>
            <person name="Bryantseva I.A."/>
            <person name="Kyndt J.A."/>
            <person name="Imhoff J.F."/>
        </authorList>
    </citation>
    <scope>NUCLEOTIDE SEQUENCE [LARGE SCALE GENOMIC DNA]</scope>
    <source>
        <strain evidence="3 4">Um2</strain>
    </source>
</reference>
<evidence type="ECO:0000313" key="4">
    <source>
        <dbReference type="Proteomes" id="UP001564408"/>
    </source>
</evidence>
<dbReference type="Proteomes" id="UP001564408">
    <property type="component" value="Unassembled WGS sequence"/>
</dbReference>